<name>A0A8J9US10_9NEOP</name>
<dbReference type="InterPro" id="IPR035940">
    <property type="entry name" value="CAP_sf"/>
</dbReference>
<evidence type="ECO:0000256" key="2">
    <source>
        <dbReference type="ARBA" id="ARBA00022525"/>
    </source>
</evidence>
<dbReference type="SMART" id="SM00198">
    <property type="entry name" value="SCP"/>
    <property type="match status" value="1"/>
</dbReference>
<proteinExistence type="predicted"/>
<keyword evidence="6" id="KW-1185">Reference proteome</keyword>
<dbReference type="PRINTS" id="PR00838">
    <property type="entry name" value="V5ALLERGEN"/>
</dbReference>
<keyword evidence="3" id="KW-0732">Signal</keyword>
<dbReference type="OrthoDB" id="414826at2759"/>
<dbReference type="PROSITE" id="PS01010">
    <property type="entry name" value="CRISP_2"/>
    <property type="match status" value="1"/>
</dbReference>
<dbReference type="GO" id="GO:0005576">
    <property type="term" value="C:extracellular region"/>
    <property type="evidence" value="ECO:0007669"/>
    <property type="project" value="UniProtKB-SubCell"/>
</dbReference>
<feature type="domain" description="SCP" evidence="4">
    <location>
        <begin position="26"/>
        <end position="185"/>
    </location>
</feature>
<evidence type="ECO:0000256" key="3">
    <source>
        <dbReference type="SAM" id="SignalP"/>
    </source>
</evidence>
<sequence length="216" mass="24365">MATNIVFFIFLIFHLSHAKVLDLSCSQIRTFVDGHNNNRYKLAKGEVPKQPPASEMKYMIWDKELAAKASQWASNNKFAHNPDRTVGSKRFTTGENIYMSFSTDLNHKLDISGALSSWFDEYKHYTYGPLKASDFTGSGEAIGHYTQMVWSNSIYLGCGVSQNINKGRMEYLVVCNYGPTGNYLGETPYKSNGSSSNQLLCVIKNCSRPYGEKYKN</sequence>
<gene>
    <name evidence="5" type="ORF">BINO364_LOCUS10923</name>
</gene>
<accession>A0A8J9US10</accession>
<dbReference type="InterPro" id="IPR001283">
    <property type="entry name" value="CRISP-related"/>
</dbReference>
<feature type="non-terminal residue" evidence="5">
    <location>
        <position position="216"/>
    </location>
</feature>
<feature type="chain" id="PRO_5035424321" description="SCP domain-containing protein" evidence="3">
    <location>
        <begin position="19"/>
        <end position="216"/>
    </location>
</feature>
<organism evidence="5 6">
    <name type="scientific">Brenthis ino</name>
    <name type="common">lesser marbled fritillary</name>
    <dbReference type="NCBI Taxonomy" id="405034"/>
    <lineage>
        <taxon>Eukaryota</taxon>
        <taxon>Metazoa</taxon>
        <taxon>Ecdysozoa</taxon>
        <taxon>Arthropoda</taxon>
        <taxon>Hexapoda</taxon>
        <taxon>Insecta</taxon>
        <taxon>Pterygota</taxon>
        <taxon>Neoptera</taxon>
        <taxon>Endopterygota</taxon>
        <taxon>Lepidoptera</taxon>
        <taxon>Glossata</taxon>
        <taxon>Ditrysia</taxon>
        <taxon>Papilionoidea</taxon>
        <taxon>Nymphalidae</taxon>
        <taxon>Heliconiinae</taxon>
        <taxon>Argynnini</taxon>
        <taxon>Brenthis</taxon>
    </lineage>
</organism>
<evidence type="ECO:0000313" key="5">
    <source>
        <dbReference type="EMBL" id="CAH0725331.1"/>
    </source>
</evidence>
<dbReference type="EMBL" id="OV170225">
    <property type="protein sequence ID" value="CAH0725331.1"/>
    <property type="molecule type" value="Genomic_DNA"/>
</dbReference>
<dbReference type="AlphaFoldDB" id="A0A8J9US10"/>
<comment type="subcellular location">
    <subcellularLocation>
        <location evidence="1">Secreted</location>
    </subcellularLocation>
</comment>
<dbReference type="InterPro" id="IPR014044">
    <property type="entry name" value="CAP_dom"/>
</dbReference>
<reference evidence="5" key="1">
    <citation type="submission" date="2021-12" db="EMBL/GenBank/DDBJ databases">
        <authorList>
            <person name="Martin H S."/>
        </authorList>
    </citation>
    <scope>NUCLEOTIDE SEQUENCE</scope>
</reference>
<evidence type="ECO:0000256" key="1">
    <source>
        <dbReference type="ARBA" id="ARBA00004613"/>
    </source>
</evidence>
<dbReference type="Gene3D" id="3.40.33.10">
    <property type="entry name" value="CAP"/>
    <property type="match status" value="1"/>
</dbReference>
<dbReference type="SUPFAM" id="SSF55797">
    <property type="entry name" value="PR-1-like"/>
    <property type="match status" value="1"/>
</dbReference>
<protein>
    <recommendedName>
        <fullName evidence="4">SCP domain-containing protein</fullName>
    </recommendedName>
</protein>
<evidence type="ECO:0000259" key="4">
    <source>
        <dbReference type="SMART" id="SM00198"/>
    </source>
</evidence>
<evidence type="ECO:0000313" key="6">
    <source>
        <dbReference type="Proteomes" id="UP000838878"/>
    </source>
</evidence>
<dbReference type="Proteomes" id="UP000838878">
    <property type="component" value="Chromosome 5"/>
</dbReference>
<feature type="signal peptide" evidence="3">
    <location>
        <begin position="1"/>
        <end position="18"/>
    </location>
</feature>
<dbReference type="CDD" id="cd05380">
    <property type="entry name" value="CAP_euk"/>
    <property type="match status" value="1"/>
</dbReference>
<dbReference type="PROSITE" id="PS01009">
    <property type="entry name" value="CRISP_1"/>
    <property type="match status" value="1"/>
</dbReference>
<dbReference type="PRINTS" id="PR00837">
    <property type="entry name" value="V5TPXLIKE"/>
</dbReference>
<keyword evidence="2" id="KW-0964">Secreted</keyword>
<dbReference type="InterPro" id="IPR018244">
    <property type="entry name" value="Allrgn_V5/Tpx1_CS"/>
</dbReference>
<dbReference type="InterPro" id="IPR002413">
    <property type="entry name" value="V5_allergen-like"/>
</dbReference>
<dbReference type="Pfam" id="PF00188">
    <property type="entry name" value="CAP"/>
    <property type="match status" value="1"/>
</dbReference>
<dbReference type="PANTHER" id="PTHR10334">
    <property type="entry name" value="CYSTEINE-RICH SECRETORY PROTEIN-RELATED"/>
    <property type="match status" value="1"/>
</dbReference>